<accession>A0A6N2R6B5</accession>
<keyword evidence="1" id="KW-0472">Membrane</keyword>
<keyword evidence="1" id="KW-0812">Transmembrane</keyword>
<proteinExistence type="predicted"/>
<dbReference type="AlphaFoldDB" id="A0A6N2R6B5"/>
<evidence type="ECO:0000256" key="1">
    <source>
        <dbReference type="SAM" id="Phobius"/>
    </source>
</evidence>
<dbReference type="EMBL" id="CACRTD010000001">
    <property type="protein sequence ID" value="VYS75535.1"/>
    <property type="molecule type" value="Genomic_DNA"/>
</dbReference>
<evidence type="ECO:0000313" key="2">
    <source>
        <dbReference type="EMBL" id="VYS75535.1"/>
    </source>
</evidence>
<sequence>MSGSWQMNFILQSYIELYCAVSCFPLINFVSLLFFTLVKTGGHLMQ</sequence>
<protein>
    <submittedName>
        <fullName evidence="2">Uncharacterized protein</fullName>
    </submittedName>
</protein>
<keyword evidence="1" id="KW-1133">Transmembrane helix</keyword>
<name>A0A6N2R6B5_BACOV</name>
<feature type="transmembrane region" description="Helical" evidence="1">
    <location>
        <begin position="15"/>
        <end position="38"/>
    </location>
</feature>
<gene>
    <name evidence="2" type="ORF">BOLFYP28_00204</name>
</gene>
<organism evidence="2">
    <name type="scientific">Bacteroides ovatus</name>
    <dbReference type="NCBI Taxonomy" id="28116"/>
    <lineage>
        <taxon>Bacteria</taxon>
        <taxon>Pseudomonadati</taxon>
        <taxon>Bacteroidota</taxon>
        <taxon>Bacteroidia</taxon>
        <taxon>Bacteroidales</taxon>
        <taxon>Bacteroidaceae</taxon>
        <taxon>Bacteroides</taxon>
    </lineage>
</organism>
<reference evidence="2" key="1">
    <citation type="submission" date="2019-11" db="EMBL/GenBank/DDBJ databases">
        <authorList>
            <person name="Feng L."/>
        </authorList>
    </citation>
    <scope>NUCLEOTIDE SEQUENCE</scope>
    <source>
        <strain evidence="2">BovatusLFYP28</strain>
    </source>
</reference>